<reference evidence="1 2" key="1">
    <citation type="submission" date="2020-04" db="EMBL/GenBank/DDBJ databases">
        <title>Genome sequence for Sphingorhabdus sp. strain M1.</title>
        <authorList>
            <person name="Park S.-J."/>
        </authorList>
    </citation>
    <scope>NUCLEOTIDE SEQUENCE [LARGE SCALE GENOMIC DNA]</scope>
    <source>
        <strain evidence="1 2">JK6</strain>
    </source>
</reference>
<evidence type="ECO:0000313" key="2">
    <source>
        <dbReference type="Proteomes" id="UP000501600"/>
    </source>
</evidence>
<evidence type="ECO:0000313" key="1">
    <source>
        <dbReference type="EMBL" id="QJB67880.1"/>
    </source>
</evidence>
<organism evidence="1 2">
    <name type="scientific">Parasphingorhabdus halotolerans</name>
    <dbReference type="NCBI Taxonomy" id="2725558"/>
    <lineage>
        <taxon>Bacteria</taxon>
        <taxon>Pseudomonadati</taxon>
        <taxon>Pseudomonadota</taxon>
        <taxon>Alphaproteobacteria</taxon>
        <taxon>Sphingomonadales</taxon>
        <taxon>Sphingomonadaceae</taxon>
        <taxon>Parasphingorhabdus</taxon>
    </lineage>
</organism>
<proteinExistence type="predicted"/>
<protein>
    <submittedName>
        <fullName evidence="1">Uncharacterized protein</fullName>
    </submittedName>
</protein>
<dbReference type="AlphaFoldDB" id="A0A6H2DHM0"/>
<dbReference type="Proteomes" id="UP000501600">
    <property type="component" value="Chromosome"/>
</dbReference>
<keyword evidence="2" id="KW-1185">Reference proteome</keyword>
<gene>
    <name evidence="1" type="ORF">HF685_01095</name>
</gene>
<sequence length="154" mass="17059">MLDLGDLPQAIFVIQYIAGPNIYAADLHGRSRFKEFGVGGALMRSLGIGKRCAIHHIVFFIQYSKESVRYYRIMAQADQHFLSDVDAISSKLPACNIAAGIFGYCIREGVMTSFKPTIGYLRDIEQMPNFAPPDVDKFVALYIASNIGRTISSS</sequence>
<dbReference type="EMBL" id="CP051217">
    <property type="protein sequence ID" value="QJB67880.1"/>
    <property type="molecule type" value="Genomic_DNA"/>
</dbReference>
<name>A0A6H2DHM0_9SPHN</name>
<dbReference type="KEGG" id="phao:HF685_01095"/>
<accession>A0A6H2DHM0</accession>